<comment type="caution">
    <text evidence="2">The sequence shown here is derived from an EMBL/GenBank/DDBJ whole genome shotgun (WGS) entry which is preliminary data.</text>
</comment>
<feature type="region of interest" description="Disordered" evidence="1">
    <location>
        <begin position="1"/>
        <end position="55"/>
    </location>
</feature>
<feature type="compositionally biased region" description="Polar residues" evidence="1">
    <location>
        <begin position="87"/>
        <end position="108"/>
    </location>
</feature>
<feature type="compositionally biased region" description="Polar residues" evidence="1">
    <location>
        <begin position="1"/>
        <end position="35"/>
    </location>
</feature>
<organism evidence="2 3">
    <name type="scientific">Trypanosoma cruzi</name>
    <dbReference type="NCBI Taxonomy" id="5693"/>
    <lineage>
        <taxon>Eukaryota</taxon>
        <taxon>Discoba</taxon>
        <taxon>Euglenozoa</taxon>
        <taxon>Kinetoplastea</taxon>
        <taxon>Metakinetoplastina</taxon>
        <taxon>Trypanosomatida</taxon>
        <taxon>Trypanosomatidae</taxon>
        <taxon>Trypanosoma</taxon>
        <taxon>Schizotrypanum</taxon>
    </lineage>
</organism>
<evidence type="ECO:0000256" key="1">
    <source>
        <dbReference type="SAM" id="MobiDB-lite"/>
    </source>
</evidence>
<dbReference type="VEuPathDB" id="TriTrypDB:ECC02_013710"/>
<dbReference type="EMBL" id="JABDHM010000762">
    <property type="protein sequence ID" value="KAF5213751.1"/>
    <property type="molecule type" value="Genomic_DNA"/>
</dbReference>
<proteinExistence type="predicted"/>
<feature type="region of interest" description="Disordered" evidence="1">
    <location>
        <begin position="87"/>
        <end position="200"/>
    </location>
</feature>
<feature type="compositionally biased region" description="Basic and acidic residues" evidence="1">
    <location>
        <begin position="109"/>
        <end position="122"/>
    </location>
</feature>
<dbReference type="AlphaFoldDB" id="A0A7J6XGW7"/>
<evidence type="ECO:0000313" key="3">
    <source>
        <dbReference type="Proteomes" id="UP000583944"/>
    </source>
</evidence>
<accession>A0A7J6XGW7</accession>
<sequence length="200" mass="22644">MRRQLQLLSKNPSAHVPGTQNATPLTGRTLPTSHPQHIGNIRITGSRPPSSRDAAPWQHVSAATHARSYRSQQHLMCRAGRTQLSASCEISPHPRTSSPTRRSPQQQIRQKESPRHPQQEHRCRTHNTKKKKKSSPEASRHAHLHTHGIEPLPSYAWSSRNSNKGYKGTRNPCHPRSQKHKARNTPQLGHGTSEHRGRRR</sequence>
<name>A0A7J6XGW7_TRYCR</name>
<dbReference type="Proteomes" id="UP000583944">
    <property type="component" value="Unassembled WGS sequence"/>
</dbReference>
<feature type="compositionally biased region" description="Basic residues" evidence="1">
    <location>
        <begin position="123"/>
        <end position="133"/>
    </location>
</feature>
<reference evidence="2 3" key="1">
    <citation type="journal article" date="2019" name="Genome Biol. Evol.">
        <title>Nanopore Sequencing Significantly Improves Genome Assembly of the Protozoan Parasite Trypanosoma cruzi.</title>
        <authorList>
            <person name="Diaz-Viraque F."/>
            <person name="Pita S."/>
            <person name="Greif G."/>
            <person name="de Souza R.C.M."/>
            <person name="Iraola G."/>
            <person name="Robello C."/>
        </authorList>
    </citation>
    <scope>NUCLEOTIDE SEQUENCE [LARGE SCALE GENOMIC DNA]</scope>
    <source>
        <strain evidence="2 3">Berenice</strain>
    </source>
</reference>
<gene>
    <name evidence="2" type="ORF">ECC02_013710</name>
</gene>
<protein>
    <submittedName>
        <fullName evidence="2">Uncharacterized protein</fullName>
    </submittedName>
</protein>
<evidence type="ECO:0000313" key="2">
    <source>
        <dbReference type="EMBL" id="KAF5213751.1"/>
    </source>
</evidence>